<name>A0A0N0GCT6_PSESX</name>
<dbReference type="AlphaFoldDB" id="A0A0N0GCT6"/>
<dbReference type="PATRIC" id="fig|81035.3.peg.3200"/>
<reference evidence="1 2" key="2">
    <citation type="submission" date="2015-10" db="EMBL/GenBank/DDBJ databases">
        <title>Comparative genomics and high-throughput reverse genetic screens identify a new phytobacterial MAMP and an Arabidopsis receptor required for immune elicitation.</title>
        <authorList>
            <person name="Mott G.A."/>
            <person name="Thakur S."/>
            <person name="Wang P.W."/>
            <person name="Desveaux D."/>
            <person name="Guttman D.S."/>
        </authorList>
    </citation>
    <scope>NUCLEOTIDE SEQUENCE [LARGE SCALE GENOMIC DNA]</scope>
    <source>
        <strain evidence="1 2">0788_9</strain>
    </source>
</reference>
<evidence type="ECO:0008006" key="3">
    <source>
        <dbReference type="Google" id="ProtNLM"/>
    </source>
</evidence>
<dbReference type="GeneID" id="64468003"/>
<dbReference type="NCBIfam" id="TIGR02610">
    <property type="entry name" value="PHA_gran_rgn"/>
    <property type="match status" value="1"/>
</dbReference>
<gene>
    <name evidence="1" type="ORF">ABJ99_2995</name>
</gene>
<dbReference type="Pfam" id="PF09650">
    <property type="entry name" value="PHA_gran_rgn"/>
    <property type="match status" value="1"/>
</dbReference>
<evidence type="ECO:0000313" key="1">
    <source>
        <dbReference type="EMBL" id="KPC24696.1"/>
    </source>
</evidence>
<accession>A0A0N0GCT6</accession>
<sequence length="92" mass="10143">MAKITVERPHTLGLEKAREKADQLVEKLAEKYGLAHEWAGDTVKLEGKGAKGRVDVEEALIRINIELNFILSTMSGSIKTEVERVLDKALAA</sequence>
<organism evidence="1 2">
    <name type="scientific">Pseudomonas syringae pv. cilantro</name>
    <dbReference type="NCBI Taxonomy" id="81035"/>
    <lineage>
        <taxon>Bacteria</taxon>
        <taxon>Pseudomonadati</taxon>
        <taxon>Pseudomonadota</taxon>
        <taxon>Gammaproteobacteria</taxon>
        <taxon>Pseudomonadales</taxon>
        <taxon>Pseudomonadaceae</taxon>
        <taxon>Pseudomonas</taxon>
        <taxon>Pseudomonas syringae</taxon>
    </lineage>
</organism>
<dbReference type="RefSeq" id="WP_007252831.1">
    <property type="nucleotide sequence ID" value="NZ_LGLN01000086.1"/>
</dbReference>
<comment type="caution">
    <text evidence="1">The sequence shown here is derived from an EMBL/GenBank/DDBJ whole genome shotgun (WGS) entry which is preliminary data.</text>
</comment>
<dbReference type="Proteomes" id="UP000037891">
    <property type="component" value="Unassembled WGS sequence"/>
</dbReference>
<dbReference type="InterPro" id="IPR013433">
    <property type="entry name" value="PHA_gran_rgn"/>
</dbReference>
<protein>
    <recommendedName>
        <fullName evidence="3">Polyhydroxyalkanoic acid system protein</fullName>
    </recommendedName>
</protein>
<proteinExistence type="predicted"/>
<dbReference type="EMBL" id="LGLN01000086">
    <property type="protein sequence ID" value="KPC24696.1"/>
    <property type="molecule type" value="Genomic_DNA"/>
</dbReference>
<reference evidence="1 2" key="1">
    <citation type="submission" date="2015-07" db="EMBL/GenBank/DDBJ databases">
        <authorList>
            <person name="Noorani M."/>
        </authorList>
    </citation>
    <scope>NUCLEOTIDE SEQUENCE [LARGE SCALE GENOMIC DNA]</scope>
    <source>
        <strain evidence="1 2">0788_9</strain>
    </source>
</reference>
<evidence type="ECO:0000313" key="2">
    <source>
        <dbReference type="Proteomes" id="UP000037891"/>
    </source>
</evidence>